<keyword evidence="2" id="KW-1185">Reference proteome</keyword>
<name>A0AAE2CGV6_9LAMI</name>
<sequence>MNIVEWPAPLQALPWHPPADSNASQDDLHQSLLSSMQKSSTVHDHRIVQFRPSGVVGVVPQVQVGPKPTTEDLHASCAYEEDPVPQPREPGIFVDVGAAKGVSSLSVDLSNSAPSSFAAESLPSPPVAPSDAVFDVGGLRLS</sequence>
<dbReference type="EMBL" id="JACGWO010000008">
    <property type="protein sequence ID" value="KAK4421776.1"/>
    <property type="molecule type" value="Genomic_DNA"/>
</dbReference>
<evidence type="ECO:0000313" key="2">
    <source>
        <dbReference type="Proteomes" id="UP001293254"/>
    </source>
</evidence>
<reference evidence="1" key="2">
    <citation type="journal article" date="2024" name="Plant">
        <title>Genomic evolution and insights into agronomic trait innovations of Sesamum species.</title>
        <authorList>
            <person name="Miao H."/>
            <person name="Wang L."/>
            <person name="Qu L."/>
            <person name="Liu H."/>
            <person name="Sun Y."/>
            <person name="Le M."/>
            <person name="Wang Q."/>
            <person name="Wei S."/>
            <person name="Zheng Y."/>
            <person name="Lin W."/>
            <person name="Duan Y."/>
            <person name="Cao H."/>
            <person name="Xiong S."/>
            <person name="Wang X."/>
            <person name="Wei L."/>
            <person name="Li C."/>
            <person name="Ma Q."/>
            <person name="Ju M."/>
            <person name="Zhao R."/>
            <person name="Li G."/>
            <person name="Mu C."/>
            <person name="Tian Q."/>
            <person name="Mei H."/>
            <person name="Zhang T."/>
            <person name="Gao T."/>
            <person name="Zhang H."/>
        </authorList>
    </citation>
    <scope>NUCLEOTIDE SEQUENCE</scope>
    <source>
        <strain evidence="1">3651</strain>
    </source>
</reference>
<organism evidence="1 2">
    <name type="scientific">Sesamum alatum</name>
    <dbReference type="NCBI Taxonomy" id="300844"/>
    <lineage>
        <taxon>Eukaryota</taxon>
        <taxon>Viridiplantae</taxon>
        <taxon>Streptophyta</taxon>
        <taxon>Embryophyta</taxon>
        <taxon>Tracheophyta</taxon>
        <taxon>Spermatophyta</taxon>
        <taxon>Magnoliopsida</taxon>
        <taxon>eudicotyledons</taxon>
        <taxon>Gunneridae</taxon>
        <taxon>Pentapetalae</taxon>
        <taxon>asterids</taxon>
        <taxon>lamiids</taxon>
        <taxon>Lamiales</taxon>
        <taxon>Pedaliaceae</taxon>
        <taxon>Sesamum</taxon>
    </lineage>
</organism>
<evidence type="ECO:0000313" key="1">
    <source>
        <dbReference type="EMBL" id="KAK4421776.1"/>
    </source>
</evidence>
<proteinExistence type="predicted"/>
<accession>A0AAE2CGV6</accession>
<reference evidence="1" key="1">
    <citation type="submission" date="2020-06" db="EMBL/GenBank/DDBJ databases">
        <authorList>
            <person name="Li T."/>
            <person name="Hu X."/>
            <person name="Zhang T."/>
            <person name="Song X."/>
            <person name="Zhang H."/>
            <person name="Dai N."/>
            <person name="Sheng W."/>
            <person name="Hou X."/>
            <person name="Wei L."/>
        </authorList>
    </citation>
    <scope>NUCLEOTIDE SEQUENCE</scope>
    <source>
        <strain evidence="1">3651</strain>
        <tissue evidence="1">Leaf</tissue>
    </source>
</reference>
<gene>
    <name evidence="1" type="ORF">Salat_2128200</name>
</gene>
<dbReference type="Proteomes" id="UP001293254">
    <property type="component" value="Unassembled WGS sequence"/>
</dbReference>
<comment type="caution">
    <text evidence="1">The sequence shown here is derived from an EMBL/GenBank/DDBJ whole genome shotgun (WGS) entry which is preliminary data.</text>
</comment>
<dbReference type="AlphaFoldDB" id="A0AAE2CGV6"/>
<protein>
    <submittedName>
        <fullName evidence="1">Uncharacterized protein</fullName>
    </submittedName>
</protein>